<evidence type="ECO:0000313" key="3">
    <source>
        <dbReference type="Proteomes" id="UP000318878"/>
    </source>
</evidence>
<evidence type="ECO:0000313" key="2">
    <source>
        <dbReference type="EMBL" id="TWT30704.1"/>
    </source>
</evidence>
<dbReference type="Proteomes" id="UP000318878">
    <property type="component" value="Unassembled WGS sequence"/>
</dbReference>
<keyword evidence="3" id="KW-1185">Reference proteome</keyword>
<accession>A0A5C5UWE9</accession>
<dbReference type="EMBL" id="SJPF01000005">
    <property type="protein sequence ID" value="TWT30704.1"/>
    <property type="molecule type" value="Genomic_DNA"/>
</dbReference>
<protein>
    <submittedName>
        <fullName evidence="2">Uncharacterized protein</fullName>
    </submittedName>
</protein>
<reference evidence="2 3" key="1">
    <citation type="submission" date="2019-02" db="EMBL/GenBank/DDBJ databases">
        <title>Deep-cultivation of Planctomycetes and their phenomic and genomic characterization uncovers novel biology.</title>
        <authorList>
            <person name="Wiegand S."/>
            <person name="Jogler M."/>
            <person name="Boedeker C."/>
            <person name="Pinto D."/>
            <person name="Vollmers J."/>
            <person name="Rivas-Marin E."/>
            <person name="Kohn T."/>
            <person name="Peeters S.H."/>
            <person name="Heuer A."/>
            <person name="Rast P."/>
            <person name="Oberbeckmann S."/>
            <person name="Bunk B."/>
            <person name="Jeske O."/>
            <person name="Meyerdierks A."/>
            <person name="Storesund J.E."/>
            <person name="Kallscheuer N."/>
            <person name="Luecker S."/>
            <person name="Lage O.M."/>
            <person name="Pohl T."/>
            <person name="Merkel B.J."/>
            <person name="Hornburger P."/>
            <person name="Mueller R.-W."/>
            <person name="Bruemmer F."/>
            <person name="Labrenz M."/>
            <person name="Spormann A.M."/>
            <person name="Op Den Camp H."/>
            <person name="Overmann J."/>
            <person name="Amann R."/>
            <person name="Jetten M.S.M."/>
            <person name="Mascher T."/>
            <person name="Medema M.H."/>
            <person name="Devos D.P."/>
            <person name="Kaster A.-K."/>
            <person name="Ovreas L."/>
            <person name="Rohde M."/>
            <person name="Galperin M.Y."/>
            <person name="Jogler C."/>
        </authorList>
    </citation>
    <scope>NUCLEOTIDE SEQUENCE [LARGE SCALE GENOMIC DNA]</scope>
    <source>
        <strain evidence="2 3">Enr8</strain>
    </source>
</reference>
<proteinExistence type="predicted"/>
<comment type="caution">
    <text evidence="2">The sequence shown here is derived from an EMBL/GenBank/DDBJ whole genome shotgun (WGS) entry which is preliminary data.</text>
</comment>
<feature type="region of interest" description="Disordered" evidence="1">
    <location>
        <begin position="133"/>
        <end position="183"/>
    </location>
</feature>
<organism evidence="2 3">
    <name type="scientific">Blastopirellula retiformator</name>
    <dbReference type="NCBI Taxonomy" id="2527970"/>
    <lineage>
        <taxon>Bacteria</taxon>
        <taxon>Pseudomonadati</taxon>
        <taxon>Planctomycetota</taxon>
        <taxon>Planctomycetia</taxon>
        <taxon>Pirellulales</taxon>
        <taxon>Pirellulaceae</taxon>
        <taxon>Blastopirellula</taxon>
    </lineage>
</organism>
<name>A0A5C5UWE9_9BACT</name>
<dbReference type="AlphaFoldDB" id="A0A5C5UWE9"/>
<evidence type="ECO:0000256" key="1">
    <source>
        <dbReference type="SAM" id="MobiDB-lite"/>
    </source>
</evidence>
<feature type="compositionally biased region" description="Basic and acidic residues" evidence="1">
    <location>
        <begin position="143"/>
        <end position="152"/>
    </location>
</feature>
<sequence>MRWQRNAQGKTLDPRRRRRIRQWLNEGYKNPESRLFANPTEYQKDMEMVMRVVRKKGYHIPQRAFDLVINVPMDIAEDKLKDSEGGHVPVEVQHRLRALNLLRMVVKDAQEIELIDAELELLRKESKPEVFVREDEEFFGNEAHAKAERESEGSVQSEEPAAGDRAAESPTAPEGGSPGSAPA</sequence>
<gene>
    <name evidence="2" type="ORF">Enr8_42270</name>
</gene>